<name>H2Y548_CIOSA</name>
<dbReference type="Ensembl" id="ENSCSAVT00000000451.1">
    <property type="protein sequence ID" value="ENSCSAVP00000000446.1"/>
    <property type="gene ID" value="ENSCSAVG00000000260.1"/>
</dbReference>
<sequence length="184" mass="20469">MSFKRKNTKPTRVPEPMLRYDPMQDNMVQHGALHTGLTNNELCLPPDIHVPNFHPTPPGMKSDSFHHPSLNMLRAAALFPNGQHFPPAITSPCVPEAETMYLGQPPMLHSSNDQHLQGCGTPWQVSLSLGNNSMDPPTMVAPNSRWQTEVSTSRSLNQTHHINAPSRNHPGKWSLSPQPENIEP</sequence>
<feature type="compositionally biased region" description="Polar residues" evidence="1">
    <location>
        <begin position="175"/>
        <end position="184"/>
    </location>
</feature>
<reference evidence="2" key="3">
    <citation type="submission" date="2025-09" db="UniProtKB">
        <authorList>
            <consortium name="Ensembl"/>
        </authorList>
    </citation>
    <scope>IDENTIFICATION</scope>
</reference>
<evidence type="ECO:0000313" key="3">
    <source>
        <dbReference type="Proteomes" id="UP000007875"/>
    </source>
</evidence>
<evidence type="ECO:0000313" key="2">
    <source>
        <dbReference type="Ensembl" id="ENSCSAVP00000000446.1"/>
    </source>
</evidence>
<reference evidence="2" key="2">
    <citation type="submission" date="2025-08" db="UniProtKB">
        <authorList>
            <consortium name="Ensembl"/>
        </authorList>
    </citation>
    <scope>IDENTIFICATION</scope>
</reference>
<reference evidence="3" key="1">
    <citation type="submission" date="2003-08" db="EMBL/GenBank/DDBJ databases">
        <authorList>
            <person name="Birren B."/>
            <person name="Nusbaum C."/>
            <person name="Abebe A."/>
            <person name="Abouelleil A."/>
            <person name="Adekoya E."/>
            <person name="Ait-zahra M."/>
            <person name="Allen N."/>
            <person name="Allen T."/>
            <person name="An P."/>
            <person name="Anderson M."/>
            <person name="Anderson S."/>
            <person name="Arachchi H."/>
            <person name="Armbruster J."/>
            <person name="Bachantsang P."/>
            <person name="Baldwin J."/>
            <person name="Barry A."/>
            <person name="Bayul T."/>
            <person name="Blitshsteyn B."/>
            <person name="Bloom T."/>
            <person name="Blye J."/>
            <person name="Boguslavskiy L."/>
            <person name="Borowsky M."/>
            <person name="Boukhgalter B."/>
            <person name="Brunache A."/>
            <person name="Butler J."/>
            <person name="Calixte N."/>
            <person name="Calvo S."/>
            <person name="Camarata J."/>
            <person name="Campo K."/>
            <person name="Chang J."/>
            <person name="Cheshatsang Y."/>
            <person name="Citroen M."/>
            <person name="Collymore A."/>
            <person name="Considine T."/>
            <person name="Cook A."/>
            <person name="Cooke P."/>
            <person name="Corum B."/>
            <person name="Cuomo C."/>
            <person name="David R."/>
            <person name="Dawoe T."/>
            <person name="Degray S."/>
            <person name="Dodge S."/>
            <person name="Dooley K."/>
            <person name="Dorje P."/>
            <person name="Dorjee K."/>
            <person name="Dorris L."/>
            <person name="Duffey N."/>
            <person name="Dupes A."/>
            <person name="Elkins T."/>
            <person name="Engels R."/>
            <person name="Erickson J."/>
            <person name="Farina A."/>
            <person name="Faro S."/>
            <person name="Ferreira P."/>
            <person name="Fischer H."/>
            <person name="Fitzgerald M."/>
            <person name="Foley K."/>
            <person name="Gage D."/>
            <person name="Galagan J."/>
            <person name="Gearin G."/>
            <person name="Gnerre S."/>
            <person name="Gnirke A."/>
            <person name="Goyette A."/>
            <person name="Graham J."/>
            <person name="Grandbois E."/>
            <person name="Gyaltsen K."/>
            <person name="Hafez N."/>
            <person name="Hagopian D."/>
            <person name="Hagos B."/>
            <person name="Hall J."/>
            <person name="Hatcher B."/>
            <person name="Heller A."/>
            <person name="Higgins H."/>
            <person name="Honan T."/>
            <person name="Horn A."/>
            <person name="Houde N."/>
            <person name="Hughes L."/>
            <person name="Hulme W."/>
            <person name="Husby E."/>
            <person name="Iliev I."/>
            <person name="Jaffe D."/>
            <person name="Jones C."/>
            <person name="Kamal M."/>
            <person name="Kamat A."/>
            <person name="Kamvysselis M."/>
            <person name="Karlsson E."/>
            <person name="Kells C."/>
            <person name="Kieu A."/>
            <person name="Kisner P."/>
            <person name="Kodira C."/>
            <person name="Kulbokas E."/>
            <person name="Labutti K."/>
            <person name="Lama D."/>
            <person name="Landers T."/>
            <person name="Leger J."/>
            <person name="Levine S."/>
            <person name="Lewis D."/>
            <person name="Lewis T."/>
            <person name="Lindblad-toh K."/>
            <person name="Liu X."/>
            <person name="Lokyitsang T."/>
            <person name="Lokyitsang Y."/>
            <person name="Lucien O."/>
            <person name="Lui A."/>
            <person name="Ma L.J."/>
            <person name="Mabbitt R."/>
            <person name="Macdonald J."/>
            <person name="Maclean C."/>
            <person name="Major J."/>
            <person name="Manning J."/>
            <person name="Marabella R."/>
            <person name="Maru K."/>
            <person name="Matthews C."/>
            <person name="Mauceli E."/>
            <person name="Mccarthy M."/>
            <person name="Mcdonough S."/>
            <person name="Mcghee T."/>
            <person name="Meldrim J."/>
            <person name="Meneus L."/>
            <person name="Mesirov J."/>
            <person name="Mihalev A."/>
            <person name="Mihova T."/>
            <person name="Mikkelsen T."/>
            <person name="Mlenga V."/>
            <person name="Moru K."/>
            <person name="Mozes J."/>
            <person name="Mulrain L."/>
            <person name="Munson G."/>
            <person name="Naylor J."/>
            <person name="Newes C."/>
            <person name="Nguyen C."/>
            <person name="Nguyen N."/>
            <person name="Nguyen T."/>
            <person name="Nicol R."/>
            <person name="Nielsen C."/>
            <person name="Nizzari M."/>
            <person name="Norbu C."/>
            <person name="Norbu N."/>
            <person name="O'donnell P."/>
            <person name="Okoawo O."/>
            <person name="O'leary S."/>
            <person name="Omotosho B."/>
            <person name="O'neill K."/>
            <person name="Osman S."/>
            <person name="Parker S."/>
            <person name="Perrin D."/>
            <person name="Phunkhang P."/>
            <person name="Piqani B."/>
            <person name="Purcell S."/>
            <person name="Rachupka T."/>
            <person name="Ramasamy U."/>
            <person name="Rameau R."/>
            <person name="Ray V."/>
            <person name="Raymond C."/>
            <person name="Retta R."/>
            <person name="Richardson S."/>
            <person name="Rise C."/>
            <person name="Rodriguez J."/>
            <person name="Rogers J."/>
            <person name="Rogov P."/>
            <person name="Rutman M."/>
            <person name="Schupbach R."/>
            <person name="Seaman C."/>
            <person name="Settipalli S."/>
            <person name="Sharpe T."/>
            <person name="Sheridan J."/>
            <person name="Sherpa N."/>
            <person name="Shi J."/>
            <person name="Smirnov S."/>
            <person name="Smith C."/>
            <person name="Sougnez C."/>
            <person name="Spencer B."/>
            <person name="Stalker J."/>
            <person name="Stange-thomann N."/>
            <person name="Stavropoulos S."/>
            <person name="Stetson K."/>
            <person name="Stone C."/>
            <person name="Stone S."/>
            <person name="Stubbs M."/>
            <person name="Talamas J."/>
            <person name="Tchuinga P."/>
            <person name="Tenzing P."/>
            <person name="Tesfaye S."/>
            <person name="Theodore J."/>
            <person name="Thoulutsang Y."/>
            <person name="Topham K."/>
            <person name="Towey S."/>
            <person name="Tsamla T."/>
            <person name="Tsomo N."/>
            <person name="Vallee D."/>
            <person name="Vassiliev H."/>
            <person name="Venkataraman V."/>
            <person name="Vinson J."/>
            <person name="Vo A."/>
            <person name="Wade C."/>
            <person name="Wang S."/>
            <person name="Wangchuk T."/>
            <person name="Wangdi T."/>
            <person name="Whittaker C."/>
            <person name="Wilkinson J."/>
            <person name="Wu Y."/>
            <person name="Wyman D."/>
            <person name="Yadav S."/>
            <person name="Yang S."/>
            <person name="Yang X."/>
            <person name="Yeager S."/>
            <person name="Yee E."/>
            <person name="Young G."/>
            <person name="Zainoun J."/>
            <person name="Zembeck L."/>
            <person name="Zimmer A."/>
            <person name="Zody M."/>
            <person name="Lander E."/>
        </authorList>
    </citation>
    <scope>NUCLEOTIDE SEQUENCE [LARGE SCALE GENOMIC DNA]</scope>
</reference>
<protein>
    <submittedName>
        <fullName evidence="2">Uncharacterized protein</fullName>
    </submittedName>
</protein>
<organism evidence="2 3">
    <name type="scientific">Ciona savignyi</name>
    <name type="common">Pacific transparent sea squirt</name>
    <dbReference type="NCBI Taxonomy" id="51511"/>
    <lineage>
        <taxon>Eukaryota</taxon>
        <taxon>Metazoa</taxon>
        <taxon>Chordata</taxon>
        <taxon>Tunicata</taxon>
        <taxon>Ascidiacea</taxon>
        <taxon>Phlebobranchia</taxon>
        <taxon>Cionidae</taxon>
        <taxon>Ciona</taxon>
    </lineage>
</organism>
<dbReference type="InParanoid" id="H2Y548"/>
<dbReference type="HOGENOM" id="CLU_1471364_0_0_1"/>
<feature type="compositionally biased region" description="Polar residues" evidence="1">
    <location>
        <begin position="144"/>
        <end position="161"/>
    </location>
</feature>
<evidence type="ECO:0000256" key="1">
    <source>
        <dbReference type="SAM" id="MobiDB-lite"/>
    </source>
</evidence>
<dbReference type="AlphaFoldDB" id="H2Y548"/>
<feature type="region of interest" description="Disordered" evidence="1">
    <location>
        <begin position="141"/>
        <end position="184"/>
    </location>
</feature>
<proteinExistence type="predicted"/>
<accession>H2Y548</accession>
<keyword evidence="3" id="KW-1185">Reference proteome</keyword>
<dbReference type="Proteomes" id="UP000007875">
    <property type="component" value="Unassembled WGS sequence"/>
</dbReference>